<accession>A0ABD1N0Y3</accession>
<feature type="domain" description="ABC transporter" evidence="7">
    <location>
        <begin position="27"/>
        <end position="122"/>
    </location>
</feature>
<dbReference type="GO" id="GO:0016020">
    <property type="term" value="C:membrane"/>
    <property type="evidence" value="ECO:0007669"/>
    <property type="project" value="UniProtKB-SubCell"/>
</dbReference>
<comment type="caution">
    <text evidence="8">The sequence shown here is derived from an EMBL/GenBank/DDBJ whole genome shotgun (WGS) entry which is preliminary data.</text>
</comment>
<evidence type="ECO:0000256" key="2">
    <source>
        <dbReference type="ARBA" id="ARBA00022448"/>
    </source>
</evidence>
<reference evidence="8 9" key="1">
    <citation type="submission" date="2024-08" db="EMBL/GenBank/DDBJ databases">
        <title>Insights into the chromosomal genome structure of Flemingia macrophylla.</title>
        <authorList>
            <person name="Ding Y."/>
            <person name="Zhao Y."/>
            <person name="Bi W."/>
            <person name="Wu M."/>
            <person name="Zhao G."/>
            <person name="Gong Y."/>
            <person name="Li W."/>
            <person name="Zhang P."/>
        </authorList>
    </citation>
    <scope>NUCLEOTIDE SEQUENCE [LARGE SCALE GENOMIC DNA]</scope>
    <source>
        <strain evidence="8">DYQJB</strain>
        <tissue evidence="8">Leaf</tissue>
    </source>
</reference>
<protein>
    <recommendedName>
        <fullName evidence="7">ABC transporter domain-containing protein</fullName>
    </recommendedName>
</protein>
<dbReference type="InterPro" id="IPR050352">
    <property type="entry name" value="ABCG_transporters"/>
</dbReference>
<keyword evidence="2" id="KW-0813">Transport</keyword>
<comment type="subcellular location">
    <subcellularLocation>
        <location evidence="1">Membrane</location>
        <topology evidence="1">Multi-pass membrane protein</topology>
    </subcellularLocation>
</comment>
<keyword evidence="3" id="KW-0812">Transmembrane</keyword>
<dbReference type="Pfam" id="PF00005">
    <property type="entry name" value="ABC_tran"/>
    <property type="match status" value="1"/>
</dbReference>
<keyword evidence="5" id="KW-0472">Membrane</keyword>
<name>A0ABD1N0Y3_9FABA</name>
<gene>
    <name evidence="8" type="ORF">Fmac_009683</name>
</gene>
<evidence type="ECO:0000256" key="5">
    <source>
        <dbReference type="ARBA" id="ARBA00023136"/>
    </source>
</evidence>
<proteinExistence type="predicted"/>
<dbReference type="Proteomes" id="UP001603857">
    <property type="component" value="Unassembled WGS sequence"/>
</dbReference>
<evidence type="ECO:0000256" key="1">
    <source>
        <dbReference type="ARBA" id="ARBA00004141"/>
    </source>
</evidence>
<dbReference type="Gene3D" id="3.40.50.300">
    <property type="entry name" value="P-loop containing nucleotide triphosphate hydrolases"/>
    <property type="match status" value="1"/>
</dbReference>
<feature type="region of interest" description="Disordered" evidence="6">
    <location>
        <begin position="1"/>
        <end position="25"/>
    </location>
</feature>
<dbReference type="PANTHER" id="PTHR48041:SF56">
    <property type="entry name" value="ABC TRANSPORTER G FAMILY MEMBER 25"/>
    <property type="match status" value="1"/>
</dbReference>
<dbReference type="EMBL" id="JBGMDY010000003">
    <property type="protein sequence ID" value="KAL2341743.1"/>
    <property type="molecule type" value="Genomic_DNA"/>
</dbReference>
<evidence type="ECO:0000256" key="3">
    <source>
        <dbReference type="ARBA" id="ARBA00022692"/>
    </source>
</evidence>
<sequence length="206" mass="22036">MAEHARGGGGGRSEAEGARGGGAPVLRRTGFVTQDDILYPQLTVRETLVFCAMLRLPRLEPHEAKVATAEAAISELGLGKCQHTIIGNGFIRGVSGGERKRMSISHEMLVDPSLLVLDEPTSGLDSTAAHRLLGTLASLAKKGKTVVTSVHQPSSRVYQMFYKVLLLSEGSVCTSAKVLSDVCRSAWSSWRCGGMASRTKLQKNKT</sequence>
<keyword evidence="9" id="KW-1185">Reference proteome</keyword>
<keyword evidence="4" id="KW-1133">Transmembrane helix</keyword>
<dbReference type="SUPFAM" id="SSF52540">
    <property type="entry name" value="P-loop containing nucleoside triphosphate hydrolases"/>
    <property type="match status" value="1"/>
</dbReference>
<feature type="compositionally biased region" description="Gly residues" evidence="6">
    <location>
        <begin position="7"/>
        <end position="23"/>
    </location>
</feature>
<evidence type="ECO:0000256" key="6">
    <source>
        <dbReference type="SAM" id="MobiDB-lite"/>
    </source>
</evidence>
<evidence type="ECO:0000256" key="4">
    <source>
        <dbReference type="ARBA" id="ARBA00022989"/>
    </source>
</evidence>
<dbReference type="PANTHER" id="PTHR48041">
    <property type="entry name" value="ABC TRANSPORTER G FAMILY MEMBER 28"/>
    <property type="match status" value="1"/>
</dbReference>
<dbReference type="InterPro" id="IPR003439">
    <property type="entry name" value="ABC_transporter-like_ATP-bd"/>
</dbReference>
<evidence type="ECO:0000313" key="8">
    <source>
        <dbReference type="EMBL" id="KAL2341743.1"/>
    </source>
</evidence>
<dbReference type="AlphaFoldDB" id="A0ABD1N0Y3"/>
<evidence type="ECO:0000259" key="7">
    <source>
        <dbReference type="Pfam" id="PF00005"/>
    </source>
</evidence>
<evidence type="ECO:0000313" key="9">
    <source>
        <dbReference type="Proteomes" id="UP001603857"/>
    </source>
</evidence>
<organism evidence="8 9">
    <name type="scientific">Flemingia macrophylla</name>
    <dbReference type="NCBI Taxonomy" id="520843"/>
    <lineage>
        <taxon>Eukaryota</taxon>
        <taxon>Viridiplantae</taxon>
        <taxon>Streptophyta</taxon>
        <taxon>Embryophyta</taxon>
        <taxon>Tracheophyta</taxon>
        <taxon>Spermatophyta</taxon>
        <taxon>Magnoliopsida</taxon>
        <taxon>eudicotyledons</taxon>
        <taxon>Gunneridae</taxon>
        <taxon>Pentapetalae</taxon>
        <taxon>rosids</taxon>
        <taxon>fabids</taxon>
        <taxon>Fabales</taxon>
        <taxon>Fabaceae</taxon>
        <taxon>Papilionoideae</taxon>
        <taxon>50 kb inversion clade</taxon>
        <taxon>NPAAA clade</taxon>
        <taxon>indigoferoid/millettioid clade</taxon>
        <taxon>Phaseoleae</taxon>
        <taxon>Flemingia</taxon>
    </lineage>
</organism>
<dbReference type="InterPro" id="IPR027417">
    <property type="entry name" value="P-loop_NTPase"/>
</dbReference>